<keyword evidence="3" id="KW-1185">Reference proteome</keyword>
<dbReference type="Proteomes" id="UP000298493">
    <property type="component" value="Unassembled WGS sequence"/>
</dbReference>
<protein>
    <submittedName>
        <fullName evidence="2">Uncharacterized protein</fullName>
    </submittedName>
</protein>
<sequence>MEAWSTRLRHLPLAHSRLGATTVDSEGQQSPPKTLIIHRSSTCLRRVELMARQASPVACHAAAMLQQLAAQDERESFHNPLLLPTGHETGHGEESSTFGHGEESKTFATVGQEIFADGSRRATRLPVDWVHKVPTKPPDGYSQR</sequence>
<name>A0A4Z1P4G0_9PEZI</name>
<evidence type="ECO:0000256" key="1">
    <source>
        <dbReference type="SAM" id="MobiDB-lite"/>
    </source>
</evidence>
<comment type="caution">
    <text evidence="2">The sequence shown here is derived from an EMBL/GenBank/DDBJ whole genome shotgun (WGS) entry which is preliminary data.</text>
</comment>
<evidence type="ECO:0000313" key="3">
    <source>
        <dbReference type="Proteomes" id="UP000298493"/>
    </source>
</evidence>
<organism evidence="2 3">
    <name type="scientific">Venturia nashicola</name>
    <dbReference type="NCBI Taxonomy" id="86259"/>
    <lineage>
        <taxon>Eukaryota</taxon>
        <taxon>Fungi</taxon>
        <taxon>Dikarya</taxon>
        <taxon>Ascomycota</taxon>
        <taxon>Pezizomycotina</taxon>
        <taxon>Dothideomycetes</taxon>
        <taxon>Pleosporomycetidae</taxon>
        <taxon>Venturiales</taxon>
        <taxon>Venturiaceae</taxon>
        <taxon>Venturia</taxon>
    </lineage>
</organism>
<dbReference type="AlphaFoldDB" id="A0A4Z1P4G0"/>
<dbReference type="EMBL" id="SNSC02000006">
    <property type="protein sequence ID" value="TID23713.1"/>
    <property type="molecule type" value="Genomic_DNA"/>
</dbReference>
<gene>
    <name evidence="2" type="ORF">E6O75_ATG03349</name>
</gene>
<feature type="region of interest" description="Disordered" evidence="1">
    <location>
        <begin position="80"/>
        <end position="104"/>
    </location>
</feature>
<reference evidence="2 3" key="1">
    <citation type="submission" date="2019-04" db="EMBL/GenBank/DDBJ databases">
        <title>High contiguity whole genome sequence and gene annotation resource for two Venturia nashicola isolates.</title>
        <authorList>
            <person name="Prokchorchik M."/>
            <person name="Won K."/>
            <person name="Lee Y."/>
            <person name="Choi E.D."/>
            <person name="Segonzac C."/>
            <person name="Sohn K.H."/>
        </authorList>
    </citation>
    <scope>NUCLEOTIDE SEQUENCE [LARGE SCALE GENOMIC DNA]</scope>
    <source>
        <strain evidence="2 3">PRI2</strain>
    </source>
</reference>
<feature type="compositionally biased region" description="Basic and acidic residues" evidence="1">
    <location>
        <begin position="88"/>
        <end position="104"/>
    </location>
</feature>
<evidence type="ECO:0000313" key="2">
    <source>
        <dbReference type="EMBL" id="TID23713.1"/>
    </source>
</evidence>
<proteinExistence type="predicted"/>
<accession>A0A4Z1P4G0</accession>